<organism evidence="8 9">
    <name type="scientific">Acanthaster planci</name>
    <name type="common">Crown-of-thorns starfish</name>
    <dbReference type="NCBI Taxonomy" id="133434"/>
    <lineage>
        <taxon>Eukaryota</taxon>
        <taxon>Metazoa</taxon>
        <taxon>Echinodermata</taxon>
        <taxon>Eleutherozoa</taxon>
        <taxon>Asterozoa</taxon>
        <taxon>Asteroidea</taxon>
        <taxon>Valvatacea</taxon>
        <taxon>Valvatida</taxon>
        <taxon>Acanthasteridae</taxon>
        <taxon>Acanthaster</taxon>
    </lineage>
</organism>
<dbReference type="GeneID" id="110978313"/>
<dbReference type="GO" id="GO:0034472">
    <property type="term" value="P:snRNA 3'-end processing"/>
    <property type="evidence" value="ECO:0007669"/>
    <property type="project" value="TreeGrafter"/>
</dbReference>
<dbReference type="OrthoDB" id="5600060at2759"/>
<proteinExistence type="inferred from homology"/>
<dbReference type="InterPro" id="IPR048660">
    <property type="entry name" value="IntS9-like_C"/>
</dbReference>
<evidence type="ECO:0000256" key="4">
    <source>
        <dbReference type="ARBA" id="ARBA00022490"/>
    </source>
</evidence>
<keyword evidence="8" id="KW-1185">Reference proteome</keyword>
<dbReference type="InterPro" id="IPR022712">
    <property type="entry name" value="Beta_Casp"/>
</dbReference>
<dbReference type="RefSeq" id="XP_022088908.1">
    <property type="nucleotide sequence ID" value="XM_022233216.1"/>
</dbReference>
<evidence type="ECO:0000256" key="6">
    <source>
        <dbReference type="SAM" id="MobiDB-lite"/>
    </source>
</evidence>
<keyword evidence="5" id="KW-0539">Nucleus</keyword>
<evidence type="ECO:0000313" key="9">
    <source>
        <dbReference type="RefSeq" id="XP_022088908.1"/>
    </source>
</evidence>
<accession>A0A8B7Y6R7</accession>
<dbReference type="OMA" id="AMKAVHC"/>
<gene>
    <name evidence="9" type="primary">LOC110978313</name>
</gene>
<reference evidence="9" key="1">
    <citation type="submission" date="2025-08" db="UniProtKB">
        <authorList>
            <consortium name="RefSeq"/>
        </authorList>
    </citation>
    <scope>IDENTIFICATION</scope>
</reference>
<dbReference type="SMART" id="SM01027">
    <property type="entry name" value="Beta-Casp"/>
    <property type="match status" value="1"/>
</dbReference>
<dbReference type="GO" id="GO:0032039">
    <property type="term" value="C:integrator complex"/>
    <property type="evidence" value="ECO:0007669"/>
    <property type="project" value="InterPro"/>
</dbReference>
<dbReference type="AlphaFoldDB" id="A0A8B7Y6R7"/>
<feature type="compositionally biased region" description="Polar residues" evidence="6">
    <location>
        <begin position="565"/>
        <end position="574"/>
    </location>
</feature>
<feature type="domain" description="Beta-Casp" evidence="7">
    <location>
        <begin position="310"/>
        <end position="438"/>
    </location>
</feature>
<comment type="subcellular location">
    <subcellularLocation>
        <location evidence="2">Cytoplasm</location>
    </subcellularLocation>
    <subcellularLocation>
        <location evidence="1">Nucleus</location>
    </subcellularLocation>
</comment>
<dbReference type="CTD" id="55756"/>
<evidence type="ECO:0000256" key="1">
    <source>
        <dbReference type="ARBA" id="ARBA00004123"/>
    </source>
</evidence>
<evidence type="ECO:0000256" key="5">
    <source>
        <dbReference type="ARBA" id="ARBA00023242"/>
    </source>
</evidence>
<feature type="region of interest" description="Disordered" evidence="6">
    <location>
        <begin position="557"/>
        <end position="588"/>
    </location>
</feature>
<comment type="similarity">
    <text evidence="3">Belongs to the metallo-beta-lactamase superfamily. RNA-metabolizing metallo-beta-lactamase-like family. INTS9 subfamily.</text>
</comment>
<dbReference type="Gene3D" id="3.60.15.10">
    <property type="entry name" value="Ribonuclease Z/Hydroxyacylglutathione hydrolase-like"/>
    <property type="match status" value="1"/>
</dbReference>
<dbReference type="Pfam" id="PF16661">
    <property type="entry name" value="Lactamase_B_6"/>
    <property type="match status" value="1"/>
</dbReference>
<dbReference type="PANTHER" id="PTHR46094:SF1">
    <property type="entry name" value="INTEGRATOR COMPLEX SUBUNIT 9"/>
    <property type="match status" value="1"/>
</dbReference>
<dbReference type="KEGG" id="aplc:110978313"/>
<evidence type="ECO:0000256" key="2">
    <source>
        <dbReference type="ARBA" id="ARBA00004496"/>
    </source>
</evidence>
<dbReference type="InterPro" id="IPR027074">
    <property type="entry name" value="Integrator_9su"/>
</dbReference>
<sequence length="669" mass="74320">MKLYCLSDHPSAPCLLLTFKSTTILLDCALDLTSLQHFLPLTLVPSTRLSSLSPWTLTGDASLQLKEDLKQELKECSGRVFVDSSPEVCLPELGIVDFSTIDAILISNYHCMLALPFITEYTGFRGSVYCTDPTQQTGRQLMEEFVEYMERVPKMKAAVNWKKPSVLKMLSAPLRDISWLASWQRCYSKHDINSCMSKVKVVAFSEKLNLFGSLMVSPHSSGYCLGSCNWVIKSDYEKVCYVSSSSFLTTHSIPIVQDPLKNSDLLLLTGITQTPAHNPDSMLGEFCSNLTVTIKNGGNVLVPCYPSGIIYDLFECLSGYMDSVGLTQVPMFFVSPVADSSLAYSQIFSEWLCTQKQSKVFLPEPPFPHSELIKSGRLKHFSSIHGDFSSQFKTPCVVFTGHPSLRLGDAVHFMELWGKSSSNTVVFIEPNFSYLDALAPFQPLAMKACYCPIDTAITFPQATKMIKELKPLHVALPDCYLSPPASQPLRTDLVVEAEVAPMPYKRGSVLHLPIKRRLERIEITPELAGSLAPTEVKPGVFVSTVTGTILARDNKYVLQEPPKQAQPNTPSSQPIRKRKREDDVGVAETAHPKQYVYGNLEIEELVQALAKNGITDVKVEDTASGHIIHLQSEDTIIQLEEGSTHIFCEGNEPLRRKLRDTLIACLPSF</sequence>
<evidence type="ECO:0000256" key="3">
    <source>
        <dbReference type="ARBA" id="ARBA00006861"/>
    </source>
</evidence>
<dbReference type="PANTHER" id="PTHR46094">
    <property type="entry name" value="INTEGRATOR COMPLEX SUBUNIT 9"/>
    <property type="match status" value="1"/>
</dbReference>
<dbReference type="Pfam" id="PF21382">
    <property type="entry name" value="IntS9_C"/>
    <property type="match status" value="1"/>
</dbReference>
<keyword evidence="4" id="KW-0963">Cytoplasm</keyword>
<dbReference type="Pfam" id="PF10996">
    <property type="entry name" value="Beta-Casp"/>
    <property type="match status" value="1"/>
</dbReference>
<name>A0A8B7Y6R7_ACAPL</name>
<dbReference type="InterPro" id="IPR001279">
    <property type="entry name" value="Metallo-B-lactamas"/>
</dbReference>
<evidence type="ECO:0000259" key="7">
    <source>
        <dbReference type="SMART" id="SM01027"/>
    </source>
</evidence>
<evidence type="ECO:0000313" key="8">
    <source>
        <dbReference type="Proteomes" id="UP000694845"/>
    </source>
</evidence>
<protein>
    <submittedName>
        <fullName evidence="9">Integrator complex subunit 9-like isoform X1</fullName>
    </submittedName>
</protein>
<dbReference type="InterPro" id="IPR036866">
    <property type="entry name" value="RibonucZ/Hydroxyglut_hydro"/>
</dbReference>
<dbReference type="GO" id="GO:0005737">
    <property type="term" value="C:cytoplasm"/>
    <property type="evidence" value="ECO:0007669"/>
    <property type="project" value="UniProtKB-SubCell"/>
</dbReference>
<dbReference type="SUPFAM" id="SSF56281">
    <property type="entry name" value="Metallo-hydrolase/oxidoreductase"/>
    <property type="match status" value="1"/>
</dbReference>
<dbReference type="Proteomes" id="UP000694845">
    <property type="component" value="Unplaced"/>
</dbReference>